<dbReference type="RefSeq" id="WP_272221214.1">
    <property type="nucleotide sequence ID" value="NZ_JAQOMV010000034.1"/>
</dbReference>
<accession>A0AAJ1HU03</accession>
<name>A0AAJ1HU03_LIMMU</name>
<dbReference type="Proteomes" id="UP001220670">
    <property type="component" value="Unassembled WGS sequence"/>
</dbReference>
<dbReference type="EMBL" id="JAQONE010000028">
    <property type="protein sequence ID" value="MDC2830734.1"/>
    <property type="molecule type" value="Genomic_DNA"/>
</dbReference>
<comment type="caution">
    <text evidence="1">The sequence shown here is derived from an EMBL/GenBank/DDBJ whole genome shotgun (WGS) entry which is preliminary data.</text>
</comment>
<dbReference type="AlphaFoldDB" id="A0AAJ1HU03"/>
<sequence length="66" mass="7304">MKRLNGPKSSVGKLTGAYAPGDRQLRGAQILNQQPLSPDQLSNDELLQVSLETRVNLGRKQILDLY</sequence>
<protein>
    <submittedName>
        <fullName evidence="1">Uncharacterized protein</fullName>
    </submittedName>
</protein>
<gene>
    <name evidence="1" type="ORF">PO250_10675</name>
</gene>
<organism evidence="1 2">
    <name type="scientific">Limosilactobacillus mucosae</name>
    <name type="common">Lactobacillus mucosae</name>
    <dbReference type="NCBI Taxonomy" id="97478"/>
    <lineage>
        <taxon>Bacteria</taxon>
        <taxon>Bacillati</taxon>
        <taxon>Bacillota</taxon>
        <taxon>Bacilli</taxon>
        <taxon>Lactobacillales</taxon>
        <taxon>Lactobacillaceae</taxon>
        <taxon>Limosilactobacillus</taxon>
    </lineage>
</organism>
<proteinExistence type="predicted"/>
<reference evidence="1" key="1">
    <citation type="submission" date="2023-01" db="EMBL/GenBank/DDBJ databases">
        <title>Genome analysis of 13 Lactobacillus isolated from gut of wild boar.</title>
        <authorList>
            <person name="Papp P."/>
            <person name="Libisch B."/>
            <person name="Nagy T."/>
            <person name="Olasz F."/>
        </authorList>
    </citation>
    <scope>NUCLEOTIDE SEQUENCE</scope>
    <source>
        <strain evidence="1">F146</strain>
    </source>
</reference>
<evidence type="ECO:0000313" key="1">
    <source>
        <dbReference type="EMBL" id="MDC2830734.1"/>
    </source>
</evidence>
<evidence type="ECO:0000313" key="2">
    <source>
        <dbReference type="Proteomes" id="UP001220670"/>
    </source>
</evidence>